<name>A0ABT1Y6P6_9FIRM</name>
<keyword evidence="3" id="KW-1185">Reference proteome</keyword>
<proteinExistence type="predicted"/>
<dbReference type="RefSeq" id="WP_257913910.1">
    <property type="nucleotide sequence ID" value="NZ_JANPWE010000008.1"/>
</dbReference>
<gene>
    <name evidence="2" type="ORF">NVS47_13710</name>
</gene>
<feature type="region of interest" description="Disordered" evidence="1">
    <location>
        <begin position="42"/>
        <end position="61"/>
    </location>
</feature>
<comment type="caution">
    <text evidence="2">The sequence shown here is derived from an EMBL/GenBank/DDBJ whole genome shotgun (WGS) entry which is preliminary data.</text>
</comment>
<reference evidence="2 3" key="1">
    <citation type="submission" date="2022-08" db="EMBL/GenBank/DDBJ databases">
        <title>Proteogenomics of the novel Dehalobacterium formicoaceticum strain EZ94 highlights a key role of methyltransferases during anaerobic dichloromethane degradation.</title>
        <authorList>
            <person name="Wasmund K."/>
        </authorList>
    </citation>
    <scope>NUCLEOTIDE SEQUENCE [LARGE SCALE GENOMIC DNA]</scope>
    <source>
        <strain evidence="2 3">EZ94</strain>
    </source>
</reference>
<protein>
    <submittedName>
        <fullName evidence="2">Uncharacterized protein</fullName>
    </submittedName>
</protein>
<dbReference type="EMBL" id="JANPWE010000008">
    <property type="protein sequence ID" value="MCR6546554.1"/>
    <property type="molecule type" value="Genomic_DNA"/>
</dbReference>
<accession>A0ABT1Y6P6</accession>
<evidence type="ECO:0000313" key="3">
    <source>
        <dbReference type="Proteomes" id="UP001524944"/>
    </source>
</evidence>
<sequence>MFKKIGTPLVIILSLFGVILYLTSIGFGSAIASANQSQNSTPIFQKNESGQTYGTNENATSLETEPDLVLALGEDGTLGYVYSKDLYGEMPKTPEEAIAIMKKNKVGEDKKIPLYDVDGKTVIGQFKITSGTITEK</sequence>
<evidence type="ECO:0000256" key="1">
    <source>
        <dbReference type="SAM" id="MobiDB-lite"/>
    </source>
</evidence>
<evidence type="ECO:0000313" key="2">
    <source>
        <dbReference type="EMBL" id="MCR6546554.1"/>
    </source>
</evidence>
<dbReference type="Proteomes" id="UP001524944">
    <property type="component" value="Unassembled WGS sequence"/>
</dbReference>
<organism evidence="2 3">
    <name type="scientific">Dehalobacterium formicoaceticum</name>
    <dbReference type="NCBI Taxonomy" id="51515"/>
    <lineage>
        <taxon>Bacteria</taxon>
        <taxon>Bacillati</taxon>
        <taxon>Bacillota</taxon>
        <taxon>Clostridia</taxon>
        <taxon>Eubacteriales</taxon>
        <taxon>Peptococcaceae</taxon>
        <taxon>Dehalobacterium</taxon>
    </lineage>
</organism>